<accession>A0AB35Y9C9</accession>
<keyword evidence="7" id="KW-0406">Ion transport</keyword>
<dbReference type="PANTHER" id="PTHR30607">
    <property type="entry name" value="POTASSIUM-TRANSPORTING ATPASE A CHAIN"/>
    <property type="match status" value="1"/>
</dbReference>
<evidence type="ECO:0000256" key="9">
    <source>
        <dbReference type="SAM" id="Phobius"/>
    </source>
</evidence>
<dbReference type="Proteomes" id="UP001373196">
    <property type="component" value="Unassembled WGS sequence"/>
</dbReference>
<keyword evidence="2" id="KW-1003">Cell membrane</keyword>
<dbReference type="AlphaFoldDB" id="A0AB35Y9C9"/>
<evidence type="ECO:0000256" key="4">
    <source>
        <dbReference type="ARBA" id="ARBA00022692"/>
    </source>
</evidence>
<evidence type="ECO:0000256" key="5">
    <source>
        <dbReference type="ARBA" id="ARBA00022958"/>
    </source>
</evidence>
<gene>
    <name evidence="10" type="ORF">WF834_14135</name>
</gene>
<dbReference type="Pfam" id="PF03814">
    <property type="entry name" value="KdpA"/>
    <property type="match status" value="1"/>
</dbReference>
<dbReference type="RefSeq" id="WP_339396363.1">
    <property type="nucleotide sequence ID" value="NZ_JBBFGL010000044.1"/>
</dbReference>
<dbReference type="PANTHER" id="PTHR30607:SF2">
    <property type="entry name" value="POTASSIUM-TRANSPORTING ATPASE POTASSIUM-BINDING SUBUNIT"/>
    <property type="match status" value="1"/>
</dbReference>
<dbReference type="EMBL" id="JBBFGL010000044">
    <property type="protein sequence ID" value="MEJ5197267.1"/>
    <property type="molecule type" value="Genomic_DNA"/>
</dbReference>
<evidence type="ECO:0000256" key="7">
    <source>
        <dbReference type="ARBA" id="ARBA00023065"/>
    </source>
</evidence>
<feature type="transmembrane region" description="Helical" evidence="9">
    <location>
        <begin position="43"/>
        <end position="64"/>
    </location>
</feature>
<keyword evidence="6 9" id="KW-1133">Transmembrane helix</keyword>
<organism evidence="10 11">
    <name type="scientific">Faecalibacterium wellingii</name>
    <dbReference type="NCBI Taxonomy" id="2929491"/>
    <lineage>
        <taxon>Bacteria</taxon>
        <taxon>Bacillati</taxon>
        <taxon>Bacillota</taxon>
        <taxon>Clostridia</taxon>
        <taxon>Eubacteriales</taxon>
        <taxon>Oscillospiraceae</taxon>
        <taxon>Faecalibacterium</taxon>
    </lineage>
</organism>
<comment type="caution">
    <text evidence="10">The sequence shown here is derived from an EMBL/GenBank/DDBJ whole genome shotgun (WGS) entry which is preliminary data.</text>
</comment>
<evidence type="ECO:0000313" key="11">
    <source>
        <dbReference type="Proteomes" id="UP001373196"/>
    </source>
</evidence>
<feature type="non-terminal residue" evidence="10">
    <location>
        <position position="1"/>
    </location>
</feature>
<evidence type="ECO:0000313" key="10">
    <source>
        <dbReference type="EMBL" id="MEJ5197267.1"/>
    </source>
</evidence>
<dbReference type="InterPro" id="IPR004623">
    <property type="entry name" value="KdpA"/>
</dbReference>
<keyword evidence="3" id="KW-0633">Potassium transport</keyword>
<evidence type="ECO:0000256" key="3">
    <source>
        <dbReference type="ARBA" id="ARBA00022538"/>
    </source>
</evidence>
<sequence length="132" mass="14603">IQHIAFGPIASLESIKHLGTNGGGFLAGNSATPFENPNIWSNFIEMGSMMLLPMSMLFLFGRMLSRHGKRVHRHALILFVAMFFIFIAILTLTMWSEYRGNPILANLGIYGPNMEGKEVRFGAGLSALFTVI</sequence>
<evidence type="ECO:0000256" key="1">
    <source>
        <dbReference type="ARBA" id="ARBA00022448"/>
    </source>
</evidence>
<evidence type="ECO:0000256" key="8">
    <source>
        <dbReference type="ARBA" id="ARBA00023136"/>
    </source>
</evidence>
<evidence type="ECO:0000256" key="2">
    <source>
        <dbReference type="ARBA" id="ARBA00022475"/>
    </source>
</evidence>
<feature type="transmembrane region" description="Helical" evidence="9">
    <location>
        <begin position="76"/>
        <end position="95"/>
    </location>
</feature>
<proteinExistence type="predicted"/>
<keyword evidence="1" id="KW-0813">Transport</keyword>
<dbReference type="GO" id="GO:0005886">
    <property type="term" value="C:plasma membrane"/>
    <property type="evidence" value="ECO:0007669"/>
    <property type="project" value="TreeGrafter"/>
</dbReference>
<evidence type="ECO:0000256" key="6">
    <source>
        <dbReference type="ARBA" id="ARBA00022989"/>
    </source>
</evidence>
<reference evidence="10" key="1">
    <citation type="submission" date="2024-03" db="EMBL/GenBank/DDBJ databases">
        <authorList>
            <person name="Plomp N."/>
            <person name="Harmsen H.J."/>
        </authorList>
    </citation>
    <scope>NUCLEOTIDE SEQUENCE</scope>
    <source>
        <strain evidence="10">HTF-128</strain>
    </source>
</reference>
<dbReference type="GO" id="GO:0008556">
    <property type="term" value="F:P-type potassium transmembrane transporter activity"/>
    <property type="evidence" value="ECO:0007669"/>
    <property type="project" value="InterPro"/>
</dbReference>
<keyword evidence="4 9" id="KW-0812">Transmembrane</keyword>
<keyword evidence="5" id="KW-0630">Potassium</keyword>
<keyword evidence="8 9" id="KW-0472">Membrane</keyword>
<protein>
    <submittedName>
        <fullName evidence="10">Potassium-transporting ATPase subunit KdpA</fullName>
    </submittedName>
</protein>
<feature type="non-terminal residue" evidence="10">
    <location>
        <position position="132"/>
    </location>
</feature>
<name>A0AB35Y9C9_9FIRM</name>